<sequence length="439" mass="49734">MGYGPEDKNFMLELTYNYGITGYDKGNAYAQITTRTDNVYKTAEAVKLFGGHIPREPGPLPNINTKITACLDPNGFKIIGRASFTLLSQSRSLEISKKLQGQPLVGPEQINTQLLILKVVILRLSKGLSAQLKLLDMLWFSMTEHYKAPEVGQRALPGVFFFYISSLQIREAEKLILDLQTPHEKFFKLAIHLCEKLFSLWPSHGKGCFWITNKQSWKWDLNTVKVLFIQVMLPWIKKDLSGSVGSHGRFLMDEYDILVSDIEDDEGNNAFHIAADTEKKICENLELIIVMLKYPGAVVEKSDVPHVMDAIATSKLRKRKATTTNDSFKFKWFERLQRSGRNGLKIELLLSKLHNIEEGNGIDGNRMKLARSQGNKIQITVREEYSSTYTIISLCYVASLAKINLLGNLAWAHLHMDKVKKNRSLLNETGANFFNVNSS</sequence>
<protein>
    <submittedName>
        <fullName evidence="2">Putative lactoylglutathione lyase, chloroplastic</fullName>
    </submittedName>
</protein>
<dbReference type="OrthoDB" id="16820at2759"/>
<proteinExistence type="predicted"/>
<dbReference type="PANTHER" id="PTHR46036:SF5">
    <property type="entry name" value="LACTOYLGLUTATHIONE LYASE"/>
    <property type="match status" value="1"/>
</dbReference>
<dbReference type="PANTHER" id="PTHR46036">
    <property type="entry name" value="LACTOYLGLUTATHIONE LYASE"/>
    <property type="match status" value="1"/>
</dbReference>
<accession>A0A2U1NIN9</accession>
<organism evidence="2 3">
    <name type="scientific">Artemisia annua</name>
    <name type="common">Sweet wormwood</name>
    <dbReference type="NCBI Taxonomy" id="35608"/>
    <lineage>
        <taxon>Eukaryota</taxon>
        <taxon>Viridiplantae</taxon>
        <taxon>Streptophyta</taxon>
        <taxon>Embryophyta</taxon>
        <taxon>Tracheophyta</taxon>
        <taxon>Spermatophyta</taxon>
        <taxon>Magnoliopsida</taxon>
        <taxon>eudicotyledons</taxon>
        <taxon>Gunneridae</taxon>
        <taxon>Pentapetalae</taxon>
        <taxon>asterids</taxon>
        <taxon>campanulids</taxon>
        <taxon>Asterales</taxon>
        <taxon>Asteraceae</taxon>
        <taxon>Asteroideae</taxon>
        <taxon>Anthemideae</taxon>
        <taxon>Artemisiinae</taxon>
        <taxon>Artemisia</taxon>
    </lineage>
</organism>
<dbReference type="GO" id="GO:0004462">
    <property type="term" value="F:lactoylglutathione lyase activity"/>
    <property type="evidence" value="ECO:0007669"/>
    <property type="project" value="TreeGrafter"/>
</dbReference>
<dbReference type="InterPro" id="IPR004360">
    <property type="entry name" value="Glyas_Fos-R_dOase_dom"/>
</dbReference>
<dbReference type="Gene3D" id="3.10.180.10">
    <property type="entry name" value="2,3-Dihydroxybiphenyl 1,2-Dioxygenase, domain 1"/>
    <property type="match status" value="1"/>
</dbReference>
<dbReference type="InterPro" id="IPR029068">
    <property type="entry name" value="Glyas_Bleomycin-R_OHBP_Dase"/>
</dbReference>
<evidence type="ECO:0000259" key="1">
    <source>
        <dbReference type="Pfam" id="PF00903"/>
    </source>
</evidence>
<keyword evidence="2" id="KW-0456">Lyase</keyword>
<reference evidence="2 3" key="1">
    <citation type="journal article" date="2018" name="Mol. Plant">
        <title>The genome of Artemisia annua provides insight into the evolution of Asteraceae family and artemisinin biosynthesis.</title>
        <authorList>
            <person name="Shen Q."/>
            <person name="Zhang L."/>
            <person name="Liao Z."/>
            <person name="Wang S."/>
            <person name="Yan T."/>
            <person name="Shi P."/>
            <person name="Liu M."/>
            <person name="Fu X."/>
            <person name="Pan Q."/>
            <person name="Wang Y."/>
            <person name="Lv Z."/>
            <person name="Lu X."/>
            <person name="Zhang F."/>
            <person name="Jiang W."/>
            <person name="Ma Y."/>
            <person name="Chen M."/>
            <person name="Hao X."/>
            <person name="Li L."/>
            <person name="Tang Y."/>
            <person name="Lv G."/>
            <person name="Zhou Y."/>
            <person name="Sun X."/>
            <person name="Brodelius P.E."/>
            <person name="Rose J.K.C."/>
            <person name="Tang K."/>
        </authorList>
    </citation>
    <scope>NUCLEOTIDE SEQUENCE [LARGE SCALE GENOMIC DNA]</scope>
    <source>
        <strain evidence="3">cv. Huhao1</strain>
        <tissue evidence="2">Leaf</tissue>
    </source>
</reference>
<dbReference type="STRING" id="35608.A0A2U1NIN9"/>
<gene>
    <name evidence="2" type="ORF">CTI12_AA262130</name>
</gene>
<keyword evidence="3" id="KW-1185">Reference proteome</keyword>
<dbReference type="EMBL" id="PKPP01002747">
    <property type="protein sequence ID" value="PWA73383.1"/>
    <property type="molecule type" value="Genomic_DNA"/>
</dbReference>
<dbReference type="Proteomes" id="UP000245207">
    <property type="component" value="Unassembled WGS sequence"/>
</dbReference>
<dbReference type="GO" id="GO:0019243">
    <property type="term" value="P:methylglyoxal catabolic process to D-lactate via S-lactoyl-glutathione"/>
    <property type="evidence" value="ECO:0007669"/>
    <property type="project" value="TreeGrafter"/>
</dbReference>
<dbReference type="Pfam" id="PF00903">
    <property type="entry name" value="Glyoxalase"/>
    <property type="match status" value="1"/>
</dbReference>
<dbReference type="AlphaFoldDB" id="A0A2U1NIN9"/>
<name>A0A2U1NIN9_ARTAN</name>
<dbReference type="SUPFAM" id="SSF54593">
    <property type="entry name" value="Glyoxalase/Bleomycin resistance protein/Dihydroxybiphenyl dioxygenase"/>
    <property type="match status" value="1"/>
</dbReference>
<feature type="domain" description="Glyoxalase/fosfomycin resistance/dioxygenase" evidence="1">
    <location>
        <begin position="7"/>
        <end position="78"/>
    </location>
</feature>
<dbReference type="GO" id="GO:0005737">
    <property type="term" value="C:cytoplasm"/>
    <property type="evidence" value="ECO:0007669"/>
    <property type="project" value="TreeGrafter"/>
</dbReference>
<evidence type="ECO:0000313" key="3">
    <source>
        <dbReference type="Proteomes" id="UP000245207"/>
    </source>
</evidence>
<comment type="caution">
    <text evidence="2">The sequence shown here is derived from an EMBL/GenBank/DDBJ whole genome shotgun (WGS) entry which is preliminary data.</text>
</comment>
<evidence type="ECO:0000313" key="2">
    <source>
        <dbReference type="EMBL" id="PWA73383.1"/>
    </source>
</evidence>